<protein>
    <submittedName>
        <fullName evidence="2">Uncharacterized protein</fullName>
    </submittedName>
</protein>
<evidence type="ECO:0000256" key="1">
    <source>
        <dbReference type="SAM" id="MobiDB-lite"/>
    </source>
</evidence>
<dbReference type="AlphaFoldDB" id="A0AAD6ASA4"/>
<dbReference type="Proteomes" id="UP001219934">
    <property type="component" value="Unassembled WGS sequence"/>
</dbReference>
<evidence type="ECO:0000313" key="3">
    <source>
        <dbReference type="Proteomes" id="UP001219934"/>
    </source>
</evidence>
<keyword evidence="3" id="KW-1185">Reference proteome</keyword>
<feature type="region of interest" description="Disordered" evidence="1">
    <location>
        <begin position="1"/>
        <end position="65"/>
    </location>
</feature>
<sequence length="116" mass="12093">MGAESSVPRDGKSQEDAPASASASGGDLSAEGSVLQERSSVTDSKPLAKNGQISSTTSLNGHSEDNTLAEAVAKGVNFYEANKLQSLLTMLIHQLAARRQNDFFPSEKGSDPRGKG</sequence>
<organism evidence="2 3">
    <name type="scientific">Pogonophryne albipinna</name>
    <dbReference type="NCBI Taxonomy" id="1090488"/>
    <lineage>
        <taxon>Eukaryota</taxon>
        <taxon>Metazoa</taxon>
        <taxon>Chordata</taxon>
        <taxon>Craniata</taxon>
        <taxon>Vertebrata</taxon>
        <taxon>Euteleostomi</taxon>
        <taxon>Actinopterygii</taxon>
        <taxon>Neopterygii</taxon>
        <taxon>Teleostei</taxon>
        <taxon>Neoteleostei</taxon>
        <taxon>Acanthomorphata</taxon>
        <taxon>Eupercaria</taxon>
        <taxon>Perciformes</taxon>
        <taxon>Notothenioidei</taxon>
        <taxon>Pogonophryne</taxon>
    </lineage>
</organism>
<evidence type="ECO:0000313" key="2">
    <source>
        <dbReference type="EMBL" id="KAJ4929320.1"/>
    </source>
</evidence>
<reference evidence="2" key="1">
    <citation type="submission" date="2022-11" db="EMBL/GenBank/DDBJ databases">
        <title>Chromosome-level genome of Pogonophryne albipinna.</title>
        <authorList>
            <person name="Jo E."/>
        </authorList>
    </citation>
    <scope>NUCLEOTIDE SEQUENCE</scope>
    <source>
        <strain evidence="2">SGF0006</strain>
        <tissue evidence="2">Muscle</tissue>
    </source>
</reference>
<proteinExistence type="predicted"/>
<name>A0AAD6ASA4_9TELE</name>
<feature type="compositionally biased region" description="Low complexity" evidence="1">
    <location>
        <begin position="17"/>
        <end position="33"/>
    </location>
</feature>
<gene>
    <name evidence="2" type="ORF">JOQ06_004930</name>
</gene>
<comment type="caution">
    <text evidence="2">The sequence shown here is derived from an EMBL/GenBank/DDBJ whole genome shotgun (WGS) entry which is preliminary data.</text>
</comment>
<accession>A0AAD6ASA4</accession>
<dbReference type="EMBL" id="JAPTMU010000017">
    <property type="protein sequence ID" value="KAJ4929320.1"/>
    <property type="molecule type" value="Genomic_DNA"/>
</dbReference>
<feature type="compositionally biased region" description="Polar residues" evidence="1">
    <location>
        <begin position="51"/>
        <end position="61"/>
    </location>
</feature>